<dbReference type="RefSeq" id="WP_012165555.1">
    <property type="nucleotide sequence ID" value="NC_009925.1"/>
</dbReference>
<evidence type="ECO:0000313" key="9">
    <source>
        <dbReference type="Proteomes" id="UP000000268"/>
    </source>
</evidence>
<comment type="subcellular location">
    <subcellularLocation>
        <location evidence="1">Cell membrane</location>
        <topology evidence="1">Multi-pass membrane protein</topology>
    </subcellularLocation>
</comment>
<feature type="transmembrane region" description="Helical" evidence="7">
    <location>
        <begin position="117"/>
        <end position="136"/>
    </location>
</feature>
<comment type="similarity">
    <text evidence="2">Belongs to the DoxX family.</text>
</comment>
<keyword evidence="4 7" id="KW-0812">Transmembrane</keyword>
<evidence type="ECO:0000256" key="7">
    <source>
        <dbReference type="SAM" id="Phobius"/>
    </source>
</evidence>
<dbReference type="InterPro" id="IPR032808">
    <property type="entry name" value="DoxX"/>
</dbReference>
<dbReference type="eggNOG" id="COG2259">
    <property type="taxonomic scope" value="Bacteria"/>
</dbReference>
<dbReference type="STRING" id="329726.AM1_5348"/>
<evidence type="ECO:0000256" key="1">
    <source>
        <dbReference type="ARBA" id="ARBA00004651"/>
    </source>
</evidence>
<evidence type="ECO:0000256" key="2">
    <source>
        <dbReference type="ARBA" id="ARBA00006679"/>
    </source>
</evidence>
<dbReference type="PANTHER" id="PTHR33452">
    <property type="entry name" value="OXIDOREDUCTASE CATD-RELATED"/>
    <property type="match status" value="1"/>
</dbReference>
<name>B0CAV5_ACAM1</name>
<evidence type="ECO:0000256" key="4">
    <source>
        <dbReference type="ARBA" id="ARBA00022692"/>
    </source>
</evidence>
<organism evidence="8 9">
    <name type="scientific">Acaryochloris marina (strain MBIC 11017)</name>
    <dbReference type="NCBI Taxonomy" id="329726"/>
    <lineage>
        <taxon>Bacteria</taxon>
        <taxon>Bacillati</taxon>
        <taxon>Cyanobacteriota</taxon>
        <taxon>Cyanophyceae</taxon>
        <taxon>Acaryochloridales</taxon>
        <taxon>Acaryochloridaceae</taxon>
        <taxon>Acaryochloris</taxon>
    </lineage>
</organism>
<dbReference type="KEGG" id="amr:AM1_5348"/>
<dbReference type="EMBL" id="CP000828">
    <property type="protein sequence ID" value="ABW30306.1"/>
    <property type="molecule type" value="Genomic_DNA"/>
</dbReference>
<proteinExistence type="inferred from homology"/>
<keyword evidence="9" id="KW-1185">Reference proteome</keyword>
<evidence type="ECO:0000256" key="5">
    <source>
        <dbReference type="ARBA" id="ARBA00022989"/>
    </source>
</evidence>
<dbReference type="Proteomes" id="UP000000268">
    <property type="component" value="Chromosome"/>
</dbReference>
<accession>B0CAV5</accession>
<feature type="transmembrane region" description="Helical" evidence="7">
    <location>
        <begin position="95"/>
        <end position="111"/>
    </location>
</feature>
<dbReference type="GO" id="GO:0005886">
    <property type="term" value="C:plasma membrane"/>
    <property type="evidence" value="ECO:0007669"/>
    <property type="project" value="UniProtKB-SubCell"/>
</dbReference>
<evidence type="ECO:0000256" key="6">
    <source>
        <dbReference type="ARBA" id="ARBA00023136"/>
    </source>
</evidence>
<evidence type="ECO:0000256" key="3">
    <source>
        <dbReference type="ARBA" id="ARBA00022475"/>
    </source>
</evidence>
<dbReference type="PANTHER" id="PTHR33452:SF1">
    <property type="entry name" value="INNER MEMBRANE PROTEIN YPHA-RELATED"/>
    <property type="match status" value="1"/>
</dbReference>
<dbReference type="AlphaFoldDB" id="B0CAV5"/>
<protein>
    <submittedName>
        <fullName evidence="8">DoxX, putative</fullName>
    </submittedName>
</protein>
<evidence type="ECO:0000313" key="8">
    <source>
        <dbReference type="EMBL" id="ABW30306.1"/>
    </source>
</evidence>
<dbReference type="HOGENOM" id="CLU_058421_6_1_3"/>
<keyword evidence="5 7" id="KW-1133">Transmembrane helix</keyword>
<dbReference type="OrthoDB" id="539287at2"/>
<feature type="transmembrane region" description="Helical" evidence="7">
    <location>
        <begin position="21"/>
        <end position="45"/>
    </location>
</feature>
<keyword evidence="6 7" id="KW-0472">Membrane</keyword>
<dbReference type="InterPro" id="IPR051907">
    <property type="entry name" value="DoxX-like_oxidoreductase"/>
</dbReference>
<feature type="transmembrane region" description="Helical" evidence="7">
    <location>
        <begin position="65"/>
        <end position="88"/>
    </location>
</feature>
<keyword evidence="3" id="KW-1003">Cell membrane</keyword>
<dbReference type="Pfam" id="PF07681">
    <property type="entry name" value="DoxX"/>
    <property type="match status" value="1"/>
</dbReference>
<reference evidence="8 9" key="1">
    <citation type="journal article" date="2008" name="Proc. Natl. Acad. Sci. U.S.A.">
        <title>Niche adaptation and genome expansion in the chlorophyll d-producing cyanobacterium Acaryochloris marina.</title>
        <authorList>
            <person name="Swingley W.D."/>
            <person name="Chen M."/>
            <person name="Cheung P.C."/>
            <person name="Conrad A.L."/>
            <person name="Dejesa L.C."/>
            <person name="Hao J."/>
            <person name="Honchak B.M."/>
            <person name="Karbach L.E."/>
            <person name="Kurdoglu A."/>
            <person name="Lahiri S."/>
            <person name="Mastrian S.D."/>
            <person name="Miyashita H."/>
            <person name="Page L."/>
            <person name="Ramakrishna P."/>
            <person name="Satoh S."/>
            <person name="Sattley W.M."/>
            <person name="Shimada Y."/>
            <person name="Taylor H.L."/>
            <person name="Tomo T."/>
            <person name="Tsuchiya T."/>
            <person name="Wang Z.T."/>
            <person name="Raymond J."/>
            <person name="Mimuro M."/>
            <person name="Blankenship R.E."/>
            <person name="Touchman J.W."/>
        </authorList>
    </citation>
    <scope>NUCLEOTIDE SEQUENCE [LARGE SCALE GENOMIC DNA]</scope>
    <source>
        <strain evidence="9">MBIC 11017</strain>
    </source>
</reference>
<sequence length="157" mass="17094">MTSTASSNRWLTLLFQSTSDTTVWFQVALTILRVIVSFFMIHNGVDKLADVDGFATNVVANGMGLPFPVFLTYCSAYAEIIGSILLIFGLLSRPAALSLFFTMVMAIYFHIKVDGLQIGSFETATLYACSFLFFLVNGGGQYSLDALISNQLGGSKE</sequence>
<gene>
    <name evidence="8" type="ordered locus">AM1_5348</name>
</gene>